<feature type="transmembrane region" description="Helical" evidence="5">
    <location>
        <begin position="281"/>
        <end position="303"/>
    </location>
</feature>
<keyword evidence="3 5" id="KW-1133">Transmembrane helix</keyword>
<evidence type="ECO:0000313" key="7">
    <source>
        <dbReference type="EMBL" id="EHR33342.1"/>
    </source>
</evidence>
<sequence length="414" mass="46174">MKQILTVFLFELKQQIKQKSFITTAIITFLMFFAMTFASRFLANESAFIPSADNEVEELTEDEKSDIAVYKAPEANDSIIDALSKQYKVVKFNSEEELASAVKNKKYNNGLAIYSDLDAKYYTQNTGLGGFDNNISNIIKSNYKYNIALPEAGIDANKLMEIDNTMPNIDYQAFGRNSMIGYGLSYLSLMFLYFMILIFGQTIATNIAKEKSSRTMELLITNVKPKSLIIGKVMAGFVLSLLMIALVAVAVTIGLIINLGANEEVKEFINYVFTQIKALDILIFVLFGLIGVTMYYFVFASFGSLVSKIEELPQALSPVTMAVVIAFMVPMTSMSSPDSTVMKVASLVPFSAPLAMPARFLMTVVPTWEVMLSLGILILTTILLAFMSIKIYRQGTLNYGNRLNFWKALTRKDN</sequence>
<name>H3NPW4_9FIRM</name>
<dbReference type="EMBL" id="AGEI01000024">
    <property type="protein sequence ID" value="EHR33342.1"/>
    <property type="molecule type" value="Genomic_DNA"/>
</dbReference>
<evidence type="ECO:0000256" key="5">
    <source>
        <dbReference type="SAM" id="Phobius"/>
    </source>
</evidence>
<dbReference type="STRING" id="883114.HMPREF9709_01386"/>
<keyword evidence="4 5" id="KW-0472">Membrane</keyword>
<evidence type="ECO:0000259" key="6">
    <source>
        <dbReference type="Pfam" id="PF12698"/>
    </source>
</evidence>
<accession>H3NPW4</accession>
<gene>
    <name evidence="7" type="ORF">HMPREF9709_01386</name>
</gene>
<feature type="transmembrane region" description="Helical" evidence="5">
    <location>
        <begin position="229"/>
        <end position="261"/>
    </location>
</feature>
<dbReference type="AlphaFoldDB" id="H3NPW4"/>
<keyword evidence="8" id="KW-1185">Reference proteome</keyword>
<evidence type="ECO:0000256" key="2">
    <source>
        <dbReference type="ARBA" id="ARBA00022692"/>
    </source>
</evidence>
<dbReference type="Pfam" id="PF12698">
    <property type="entry name" value="ABC2_membrane_3"/>
    <property type="match status" value="1"/>
</dbReference>
<dbReference type="Proteomes" id="UP000004191">
    <property type="component" value="Unassembled WGS sequence"/>
</dbReference>
<proteinExistence type="predicted"/>
<feature type="transmembrane region" description="Helical" evidence="5">
    <location>
        <begin position="186"/>
        <end position="208"/>
    </location>
</feature>
<comment type="caution">
    <text evidence="7">The sequence shown here is derived from an EMBL/GenBank/DDBJ whole genome shotgun (WGS) entry which is preliminary data.</text>
</comment>
<organism evidence="7 8">
    <name type="scientific">Helcococcus kunzii ATCC 51366</name>
    <dbReference type="NCBI Taxonomy" id="883114"/>
    <lineage>
        <taxon>Bacteria</taxon>
        <taxon>Bacillati</taxon>
        <taxon>Bacillota</taxon>
        <taxon>Tissierellia</taxon>
        <taxon>Tissierellales</taxon>
        <taxon>Peptoniphilaceae</taxon>
        <taxon>Helcococcus</taxon>
    </lineage>
</organism>
<evidence type="ECO:0000256" key="4">
    <source>
        <dbReference type="ARBA" id="ARBA00023136"/>
    </source>
</evidence>
<reference evidence="7 8" key="1">
    <citation type="submission" date="2012-01" db="EMBL/GenBank/DDBJ databases">
        <title>The Genome Sequence of Helcococcus kunzii ATCC 51366.</title>
        <authorList>
            <consortium name="The Broad Institute Genome Sequencing Platform"/>
            <person name="Earl A."/>
            <person name="Ward D."/>
            <person name="Feldgarden M."/>
            <person name="Gevers D."/>
            <person name="Huys G."/>
            <person name="Young S.K."/>
            <person name="Zeng Q."/>
            <person name="Gargeya S."/>
            <person name="Fitzgerald M."/>
            <person name="Haas B."/>
            <person name="Abouelleil A."/>
            <person name="Alvarado L."/>
            <person name="Arachchi H.M."/>
            <person name="Berlin A."/>
            <person name="Chapman S.B."/>
            <person name="Gearin G."/>
            <person name="Goldberg J."/>
            <person name="Griggs A."/>
            <person name="Gujja S."/>
            <person name="Hansen M."/>
            <person name="Heiman D."/>
            <person name="Howarth C."/>
            <person name="Larimer J."/>
            <person name="Lui A."/>
            <person name="MacDonald P.J.P."/>
            <person name="McCowen C."/>
            <person name="Montmayeur A."/>
            <person name="Murphy C."/>
            <person name="Neiman D."/>
            <person name="Pearson M."/>
            <person name="Priest M."/>
            <person name="Roberts A."/>
            <person name="Saif S."/>
            <person name="Shea T."/>
            <person name="Sisk P."/>
            <person name="Stolte C."/>
            <person name="Sykes S."/>
            <person name="Wortman J."/>
            <person name="Nusbaum C."/>
            <person name="Birren B."/>
        </authorList>
    </citation>
    <scope>NUCLEOTIDE SEQUENCE [LARGE SCALE GENOMIC DNA]</scope>
    <source>
        <strain evidence="7 8">ATCC 51366</strain>
    </source>
</reference>
<dbReference type="GO" id="GO:0140359">
    <property type="term" value="F:ABC-type transporter activity"/>
    <property type="evidence" value="ECO:0007669"/>
    <property type="project" value="InterPro"/>
</dbReference>
<evidence type="ECO:0000256" key="1">
    <source>
        <dbReference type="ARBA" id="ARBA00004141"/>
    </source>
</evidence>
<dbReference type="eggNOG" id="COG1668">
    <property type="taxonomic scope" value="Bacteria"/>
</dbReference>
<dbReference type="PANTHER" id="PTHR43471">
    <property type="entry name" value="ABC TRANSPORTER PERMEASE"/>
    <property type="match status" value="1"/>
</dbReference>
<feature type="transmembrane region" description="Helical" evidence="5">
    <location>
        <begin position="370"/>
        <end position="392"/>
    </location>
</feature>
<dbReference type="GeneID" id="96999349"/>
<comment type="subcellular location">
    <subcellularLocation>
        <location evidence="1">Membrane</location>
        <topology evidence="1">Multi-pass membrane protein</topology>
    </subcellularLocation>
</comment>
<feature type="domain" description="ABC-2 type transporter transmembrane" evidence="6">
    <location>
        <begin position="19"/>
        <end position="389"/>
    </location>
</feature>
<protein>
    <recommendedName>
        <fullName evidence="6">ABC-2 type transporter transmembrane domain-containing protein</fullName>
    </recommendedName>
</protein>
<dbReference type="OrthoDB" id="9768837at2"/>
<feature type="transmembrane region" description="Helical" evidence="5">
    <location>
        <begin position="315"/>
        <end position="333"/>
    </location>
</feature>
<dbReference type="PANTHER" id="PTHR43471:SF3">
    <property type="entry name" value="ABC TRANSPORTER PERMEASE PROTEIN NATB"/>
    <property type="match status" value="1"/>
</dbReference>
<dbReference type="InterPro" id="IPR013525">
    <property type="entry name" value="ABC2_TM"/>
</dbReference>
<evidence type="ECO:0000256" key="3">
    <source>
        <dbReference type="ARBA" id="ARBA00022989"/>
    </source>
</evidence>
<dbReference type="HOGENOM" id="CLU_046841_2_0_9"/>
<dbReference type="RefSeq" id="WP_005398901.1">
    <property type="nucleotide sequence ID" value="NZ_JH601088.1"/>
</dbReference>
<keyword evidence="2 5" id="KW-0812">Transmembrane</keyword>
<feature type="transmembrane region" description="Helical" evidence="5">
    <location>
        <begin position="21"/>
        <end position="43"/>
    </location>
</feature>
<evidence type="ECO:0000313" key="8">
    <source>
        <dbReference type="Proteomes" id="UP000004191"/>
    </source>
</evidence>
<dbReference type="GO" id="GO:0016020">
    <property type="term" value="C:membrane"/>
    <property type="evidence" value="ECO:0007669"/>
    <property type="project" value="UniProtKB-SubCell"/>
</dbReference>